<feature type="domain" description="Cas10/Cmr2 second palm" evidence="4">
    <location>
        <begin position="735"/>
        <end position="910"/>
    </location>
</feature>
<evidence type="ECO:0000259" key="3">
    <source>
        <dbReference type="Pfam" id="PF12469"/>
    </source>
</evidence>
<accession>A0A429GM79</accession>
<evidence type="ECO:0000313" key="5">
    <source>
        <dbReference type="EMBL" id="RSN74972.1"/>
    </source>
</evidence>
<dbReference type="Pfam" id="PF22335">
    <property type="entry name" value="Cas10-Cmr2_palm2"/>
    <property type="match status" value="1"/>
</dbReference>
<evidence type="ECO:0000313" key="6">
    <source>
        <dbReference type="Proteomes" id="UP000277582"/>
    </source>
</evidence>
<sequence>MDQELMAMKMAAILYSSPFRYLVSCLSLIDESAAERLAKQIDESIIREVLGNDILRPDTEPQDKVSLYIVARFVHDLLDKDLSEKIKKALKENLLVKENYLKLISGSIDITGFIAKDSVSKVSKVIFKHPVDLSEIDLTEELGVFMNKDNKFRESIDIFCKKLIDAASKAKGMEYHALWRVIPSAFVTSVKEVYERDLSNELISKLTLIPADPRSPHITALDHMYSILPFMLSDTQIGIISWEICNKQGFISTSKIPRDLWAGSYLISLLTFYVLKSLSDEIGPDSVIKPSLYSSSLYDAYLGSIFGEITKEEFLEEILTPSIPGTGIILVPGYKVEYFVRRIKELYKEIWNIITEQFKEQLDRDLKDIDESAKGKIISMKLDLIDKQKEEMPFDIAIAYLKVPIDDKEREELLKELLESGALSEKEISEIKRIKELGKDAKGVQSLILCWSIFIKALSSIHYSFTRTRVDGRVLEAPIRIEKKEDLCNVCWKREAIIGVKRLENLEKKEDREELRKLLGKLHDKEGIIIRDGERGIIIRDGERLCFHCLIRRCLRNSIDKILDRSMGIKIEYKEKAYPSTETIAGAPFAYTLLSLLASPDKLDKDRLSKWMDDLGKLKGIFSKIYGLSKARLVKSSSYEILYNKAPKEVANMLDKYLTAFYREHYIRAERFAELGEDAKRALDLLECTMKEAPTSIFMSLRDSPLAWLEIEKVLPEGTDRIIGSLCIVRSLSDYFAIVKSDGDSMRDLLEGSGIHQKKLMDMIPLSILKGDTPSIKEEDLLTRWIPSISYGLMISRALTILSTKTAKQIEEKGGLVVYSGGDDVLTMIPAEISIQTVLSTRKTFSRSVIEVKDRFAEKVLREKNVIYQFPGLGKRATQSSSILLVDAFFPLRKSIEMVSNFVEEKAKAVRYPSGEKDCLHIVYRGREGYIPMSLIEIEKLKELLLTLALGSSIRSGSWGFLILNGHVKPVRGFSRDVVEVKTDLNSEECYNLYESSARRAGVDAELLRQLAPLREISVITPRGRSCLLSEILNGVAALLGAFRESRPLVLGEEV</sequence>
<dbReference type="Gene3D" id="3.30.70.2220">
    <property type="entry name" value="CRISPR-Cas system, Cmr2 subunit, D1 domain, cysteine cluster"/>
    <property type="match status" value="1"/>
</dbReference>
<dbReference type="InterPro" id="IPR043128">
    <property type="entry name" value="Rev_trsase/Diguanyl_cyclase"/>
</dbReference>
<organism evidence="5 6">
    <name type="scientific">Candidatus Methanodesulfokora washburnensis</name>
    <dbReference type="NCBI Taxonomy" id="2478471"/>
    <lineage>
        <taxon>Archaea</taxon>
        <taxon>Thermoproteota</taxon>
        <taxon>Candidatus Korarchaeia</taxon>
        <taxon>Candidatus Korarchaeia incertae sedis</taxon>
        <taxon>Candidatus Methanodesulfokora</taxon>
    </lineage>
</organism>
<evidence type="ECO:0000256" key="1">
    <source>
        <dbReference type="ARBA" id="ARBA00022741"/>
    </source>
</evidence>
<feature type="domain" description="CRISPR-associated protein Cmr2 N-terminal" evidence="3">
    <location>
        <begin position="246"/>
        <end position="354"/>
    </location>
</feature>
<dbReference type="InterPro" id="IPR038242">
    <property type="entry name" value="Cmr2_N"/>
</dbReference>
<proteinExistence type="predicted"/>
<dbReference type="AlphaFoldDB" id="A0A429GM79"/>
<dbReference type="OrthoDB" id="148218at2157"/>
<evidence type="ECO:0000256" key="2">
    <source>
        <dbReference type="ARBA" id="ARBA00023118"/>
    </source>
</evidence>
<keyword evidence="2" id="KW-0051">Antiviral defense</keyword>
<name>A0A429GM79_9CREN</name>
<dbReference type="Gene3D" id="3.30.70.270">
    <property type="match status" value="1"/>
</dbReference>
<evidence type="ECO:0000259" key="4">
    <source>
        <dbReference type="Pfam" id="PF22335"/>
    </source>
</evidence>
<dbReference type="InterPro" id="IPR024615">
    <property type="entry name" value="CRISPR-assoc_Cmr2_N"/>
</dbReference>
<gene>
    <name evidence="5" type="primary">cas10</name>
    <name evidence="5" type="ORF">D6D85_07070</name>
</gene>
<keyword evidence="1" id="KW-0547">Nucleotide-binding</keyword>
<dbReference type="NCBIfam" id="TIGR02577">
    <property type="entry name" value="cas_TM1794_Cmr2"/>
    <property type="match status" value="1"/>
</dbReference>
<dbReference type="RefSeq" id="WP_125671320.1">
    <property type="nucleotide sequence ID" value="NZ_RCOS01000081.1"/>
</dbReference>
<dbReference type="Pfam" id="PF12469">
    <property type="entry name" value="Cmr2_N"/>
    <property type="match status" value="1"/>
</dbReference>
<dbReference type="GO" id="GO:0000166">
    <property type="term" value="F:nucleotide binding"/>
    <property type="evidence" value="ECO:0007669"/>
    <property type="project" value="UniProtKB-KW"/>
</dbReference>
<keyword evidence="6" id="KW-1185">Reference proteome</keyword>
<dbReference type="GO" id="GO:0051607">
    <property type="term" value="P:defense response to virus"/>
    <property type="evidence" value="ECO:0007669"/>
    <property type="project" value="UniProtKB-KW"/>
</dbReference>
<dbReference type="Proteomes" id="UP000277582">
    <property type="component" value="Unassembled WGS sequence"/>
</dbReference>
<reference evidence="5 6" key="1">
    <citation type="submission" date="2018-10" db="EMBL/GenBank/DDBJ databases">
        <title>Co-occurring genomic capacity for anaerobic methane metabolism and dissimilatory sulfite reduction discovered in the Korarchaeota.</title>
        <authorList>
            <person name="Mckay L.J."/>
            <person name="Dlakic M."/>
            <person name="Fields M.W."/>
            <person name="Delmont T.O."/>
            <person name="Eren A.M."/>
            <person name="Jay Z.J."/>
            <person name="Klingelsmith K.B."/>
            <person name="Rusch D.B."/>
            <person name="Inskeep W.P."/>
        </authorList>
    </citation>
    <scope>NUCLEOTIDE SEQUENCE [LARGE SCALE GENOMIC DNA]</scope>
    <source>
        <strain evidence="5 6">MDKW</strain>
    </source>
</reference>
<dbReference type="EMBL" id="RCOS01000081">
    <property type="protein sequence ID" value="RSN74972.1"/>
    <property type="molecule type" value="Genomic_DNA"/>
</dbReference>
<dbReference type="InterPro" id="IPR013407">
    <property type="entry name" value="CRISPR-assoc_prot_Cmr2"/>
</dbReference>
<dbReference type="InterPro" id="IPR054767">
    <property type="entry name" value="Cas10-Cmr2_palm2"/>
</dbReference>
<comment type="caution">
    <text evidence="5">The sequence shown here is derived from an EMBL/GenBank/DDBJ whole genome shotgun (WGS) entry which is preliminary data.</text>
</comment>
<protein>
    <submittedName>
        <fullName evidence="5">Type III-B CRISPR-associated protein Cas10/Cmr2</fullName>
    </submittedName>
</protein>